<organism evidence="2 3">
    <name type="scientific">Paenibacillus prosopidis</name>
    <dbReference type="NCBI Taxonomy" id="630520"/>
    <lineage>
        <taxon>Bacteria</taxon>
        <taxon>Bacillati</taxon>
        <taxon>Bacillota</taxon>
        <taxon>Bacilli</taxon>
        <taxon>Bacillales</taxon>
        <taxon>Paenibacillaceae</taxon>
        <taxon>Paenibacillus</taxon>
    </lineage>
</organism>
<name>A0A368W363_9BACL</name>
<evidence type="ECO:0000256" key="1">
    <source>
        <dbReference type="SAM" id="MobiDB-lite"/>
    </source>
</evidence>
<gene>
    <name evidence="2" type="ORF">DFP97_106213</name>
</gene>
<comment type="caution">
    <text evidence="2">The sequence shown here is derived from an EMBL/GenBank/DDBJ whole genome shotgun (WGS) entry which is preliminary data.</text>
</comment>
<reference evidence="2 3" key="1">
    <citation type="submission" date="2018-07" db="EMBL/GenBank/DDBJ databases">
        <title>Genomic Encyclopedia of Type Strains, Phase III (KMG-III): the genomes of soil and plant-associated and newly described type strains.</title>
        <authorList>
            <person name="Whitman W."/>
        </authorList>
    </citation>
    <scope>NUCLEOTIDE SEQUENCE [LARGE SCALE GENOMIC DNA]</scope>
    <source>
        <strain evidence="2 3">CECT 7506</strain>
    </source>
</reference>
<keyword evidence="3" id="KW-1185">Reference proteome</keyword>
<evidence type="ECO:0000313" key="3">
    <source>
        <dbReference type="Proteomes" id="UP000252415"/>
    </source>
</evidence>
<feature type="region of interest" description="Disordered" evidence="1">
    <location>
        <begin position="1"/>
        <end position="22"/>
    </location>
</feature>
<protein>
    <submittedName>
        <fullName evidence="2">Uncharacterized protein</fullName>
    </submittedName>
</protein>
<proteinExistence type="predicted"/>
<evidence type="ECO:0000313" key="2">
    <source>
        <dbReference type="EMBL" id="RCW48513.1"/>
    </source>
</evidence>
<dbReference type="Proteomes" id="UP000252415">
    <property type="component" value="Unassembled WGS sequence"/>
</dbReference>
<dbReference type="EMBL" id="QPJD01000006">
    <property type="protein sequence ID" value="RCW48513.1"/>
    <property type="molecule type" value="Genomic_DNA"/>
</dbReference>
<sequence>MIAPSANSAEGAFPNPGISPHFESKDPDSNFLEYSLVKKEWYLLWYHINHRAMMKSKLEKIESIQELSISPERVAQIGLDIEKQVDYDEIHETYTIRLTFLNNEAEYVLSKLRFLGM</sequence>
<accession>A0A368W363</accession>
<dbReference type="AlphaFoldDB" id="A0A368W363"/>